<gene>
    <name evidence="4" type="ORF">BRAFLDRAFT_85657</name>
</gene>
<feature type="repeat" description="NHL" evidence="2">
    <location>
        <begin position="238"/>
        <end position="272"/>
    </location>
</feature>
<name>C3Z078_BRAFL</name>
<dbReference type="SUPFAM" id="SSF101908">
    <property type="entry name" value="Putative isomerase YbhE"/>
    <property type="match status" value="1"/>
</dbReference>
<dbReference type="EMBL" id="GG666567">
    <property type="protein sequence ID" value="EEN54137.1"/>
    <property type="molecule type" value="Genomic_DNA"/>
</dbReference>
<protein>
    <recommendedName>
        <fullName evidence="5">SMP-30/Gluconolactonase/LRE-like region domain-containing protein</fullName>
    </recommendedName>
</protein>
<dbReference type="eggNOG" id="KOG2177">
    <property type="taxonomic scope" value="Eukaryota"/>
</dbReference>
<dbReference type="InterPro" id="IPR001258">
    <property type="entry name" value="NHL_repeat"/>
</dbReference>
<evidence type="ECO:0000256" key="2">
    <source>
        <dbReference type="PROSITE-ProRule" id="PRU00504"/>
    </source>
</evidence>
<proteinExistence type="predicted"/>
<dbReference type="PANTHER" id="PTHR24104:SF50">
    <property type="entry name" value="SMP-30_GLUCONOLACTONASE_LRE-LIKE REGION DOMAIN-CONTAINING PROTEIN"/>
    <property type="match status" value="1"/>
</dbReference>
<dbReference type="InParanoid" id="C3Z078"/>
<reference evidence="4" key="1">
    <citation type="journal article" date="2008" name="Nature">
        <title>The amphioxus genome and the evolution of the chordate karyotype.</title>
        <authorList>
            <consortium name="US DOE Joint Genome Institute (JGI-PGF)"/>
            <person name="Putnam N.H."/>
            <person name="Butts T."/>
            <person name="Ferrier D.E.K."/>
            <person name="Furlong R.F."/>
            <person name="Hellsten U."/>
            <person name="Kawashima T."/>
            <person name="Robinson-Rechavi M."/>
            <person name="Shoguchi E."/>
            <person name="Terry A."/>
            <person name="Yu J.-K."/>
            <person name="Benito-Gutierrez E.L."/>
            <person name="Dubchak I."/>
            <person name="Garcia-Fernandez J."/>
            <person name="Gibson-Brown J.J."/>
            <person name="Grigoriev I.V."/>
            <person name="Horton A.C."/>
            <person name="de Jong P.J."/>
            <person name="Jurka J."/>
            <person name="Kapitonov V.V."/>
            <person name="Kohara Y."/>
            <person name="Kuroki Y."/>
            <person name="Lindquist E."/>
            <person name="Lucas S."/>
            <person name="Osoegawa K."/>
            <person name="Pennacchio L.A."/>
            <person name="Salamov A.A."/>
            <person name="Satou Y."/>
            <person name="Sauka-Spengler T."/>
            <person name="Schmutz J."/>
            <person name="Shin-I T."/>
            <person name="Toyoda A."/>
            <person name="Bronner-Fraser M."/>
            <person name="Fujiyama A."/>
            <person name="Holland L.Z."/>
            <person name="Holland P.W.H."/>
            <person name="Satoh N."/>
            <person name="Rokhsar D.S."/>
        </authorList>
    </citation>
    <scope>NUCLEOTIDE SEQUENCE [LARGE SCALE GENOMIC DNA]</scope>
    <source>
        <strain evidence="4">S238N-H82</strain>
        <tissue evidence="4">Testes</tissue>
    </source>
</reference>
<dbReference type="PANTHER" id="PTHR24104">
    <property type="entry name" value="E3 UBIQUITIN-PROTEIN LIGASE NHLRC1-RELATED"/>
    <property type="match status" value="1"/>
</dbReference>
<feature type="compositionally biased region" description="Basic and acidic residues" evidence="3">
    <location>
        <begin position="1"/>
        <end position="19"/>
    </location>
</feature>
<organism>
    <name type="scientific">Branchiostoma floridae</name>
    <name type="common">Florida lancelet</name>
    <name type="synonym">Amphioxus</name>
    <dbReference type="NCBI Taxonomy" id="7739"/>
    <lineage>
        <taxon>Eukaryota</taxon>
        <taxon>Metazoa</taxon>
        <taxon>Chordata</taxon>
        <taxon>Cephalochordata</taxon>
        <taxon>Leptocardii</taxon>
        <taxon>Amphioxiformes</taxon>
        <taxon>Branchiostomatidae</taxon>
        <taxon>Branchiostoma</taxon>
    </lineage>
</organism>
<dbReference type="InterPro" id="IPR011042">
    <property type="entry name" value="6-blade_b-propeller_TolB-like"/>
</dbReference>
<keyword evidence="1" id="KW-0677">Repeat</keyword>
<dbReference type="CDD" id="cd05819">
    <property type="entry name" value="NHL"/>
    <property type="match status" value="1"/>
</dbReference>
<evidence type="ECO:0000256" key="3">
    <source>
        <dbReference type="SAM" id="MobiDB-lite"/>
    </source>
</evidence>
<accession>C3Z078</accession>
<sequence length="501" mass="55152">MAEDCHSDKTPNVVRKDFLSDSTTKPGTEAVQPLVRQPDEDVDLHIPDEQLSIKSDAAAENRQTIDISPGDNFDTYAIAYICKDHSTYVKKSLEETKTIATIVASNSSHNNDMNLKDDEPPIMAPDSGQAASDSINNDVLTTPSGSAENPTDIVSEESQHVPNALNQNPMYVPNVQHPTACESSPQLTTTVASTLTSSLAGCSRYFPILPAVSNSSQIKANHDRVLEPITFGGFGTDERGQFYDNLGVTVSADNEIFVADRFNNRFQVFSINGTYLRNFPTVVPGRDKMMWPKTVAFDVEPDYLWVAGVEARVVRVVQYHKGGLPIKTFEFRFNVHYRPCPKIAIDVRNNKVILGEGDTIRIFQPNGSLVRSFQVLTGRPTYSFPVRGVASDCKGNVLLADSDGVKVYNHFGDKILESVGTYGRYRDNRIISLVVDPLGRIIVANTRDNRVDMFTSRGELVRTVANIKNPSCIAIGPGGHLVVSNTIDSTVTIFPRHVLFP</sequence>
<evidence type="ECO:0000256" key="1">
    <source>
        <dbReference type="ARBA" id="ARBA00022737"/>
    </source>
</evidence>
<dbReference type="PROSITE" id="PS51125">
    <property type="entry name" value="NHL"/>
    <property type="match status" value="1"/>
</dbReference>
<feature type="region of interest" description="Disordered" evidence="3">
    <location>
        <begin position="1"/>
        <end position="31"/>
    </location>
</feature>
<dbReference type="Gene3D" id="2.120.10.30">
    <property type="entry name" value="TolB, C-terminal domain"/>
    <property type="match status" value="1"/>
</dbReference>
<evidence type="ECO:0008006" key="5">
    <source>
        <dbReference type="Google" id="ProtNLM"/>
    </source>
</evidence>
<dbReference type="AlphaFoldDB" id="C3Z078"/>
<evidence type="ECO:0000313" key="4">
    <source>
        <dbReference type="EMBL" id="EEN54137.1"/>
    </source>
</evidence>
<dbReference type="InterPro" id="IPR050952">
    <property type="entry name" value="TRIM-NHL_E3_ligases"/>
</dbReference>